<reference evidence="1" key="1">
    <citation type="submission" date="2014-11" db="EMBL/GenBank/DDBJ databases">
        <authorList>
            <person name="Amaro Gonzalez C."/>
        </authorList>
    </citation>
    <scope>NUCLEOTIDE SEQUENCE</scope>
</reference>
<reference evidence="1" key="2">
    <citation type="journal article" date="2015" name="Fish Shellfish Immunol.">
        <title>Early steps in the European eel (Anguilla anguilla)-Vibrio vulnificus interaction in the gills: Role of the RtxA13 toxin.</title>
        <authorList>
            <person name="Callol A."/>
            <person name="Pajuelo D."/>
            <person name="Ebbesson L."/>
            <person name="Teles M."/>
            <person name="MacKenzie S."/>
            <person name="Amaro C."/>
        </authorList>
    </citation>
    <scope>NUCLEOTIDE SEQUENCE</scope>
</reference>
<dbReference type="EMBL" id="GBXM01045552">
    <property type="protein sequence ID" value="JAH63025.1"/>
    <property type="molecule type" value="Transcribed_RNA"/>
</dbReference>
<accession>A0A0E9UCR9</accession>
<proteinExistence type="predicted"/>
<protein>
    <submittedName>
        <fullName evidence="1">Uncharacterized protein</fullName>
    </submittedName>
</protein>
<name>A0A0E9UCR9_ANGAN</name>
<dbReference type="AlphaFoldDB" id="A0A0E9UCR9"/>
<evidence type="ECO:0000313" key="1">
    <source>
        <dbReference type="EMBL" id="JAH63025.1"/>
    </source>
</evidence>
<sequence length="22" mass="2551">MFSLINVHVYGRGLRCVISWIS</sequence>
<organism evidence="1">
    <name type="scientific">Anguilla anguilla</name>
    <name type="common">European freshwater eel</name>
    <name type="synonym">Muraena anguilla</name>
    <dbReference type="NCBI Taxonomy" id="7936"/>
    <lineage>
        <taxon>Eukaryota</taxon>
        <taxon>Metazoa</taxon>
        <taxon>Chordata</taxon>
        <taxon>Craniata</taxon>
        <taxon>Vertebrata</taxon>
        <taxon>Euteleostomi</taxon>
        <taxon>Actinopterygii</taxon>
        <taxon>Neopterygii</taxon>
        <taxon>Teleostei</taxon>
        <taxon>Anguilliformes</taxon>
        <taxon>Anguillidae</taxon>
        <taxon>Anguilla</taxon>
    </lineage>
</organism>